<organism evidence="7 8">
    <name type="scientific">Spinacia oleracea</name>
    <name type="common">Spinach</name>
    <dbReference type="NCBI Taxonomy" id="3562"/>
    <lineage>
        <taxon>Eukaryota</taxon>
        <taxon>Viridiplantae</taxon>
        <taxon>Streptophyta</taxon>
        <taxon>Embryophyta</taxon>
        <taxon>Tracheophyta</taxon>
        <taxon>Spermatophyta</taxon>
        <taxon>Magnoliopsida</taxon>
        <taxon>eudicotyledons</taxon>
        <taxon>Gunneridae</taxon>
        <taxon>Pentapetalae</taxon>
        <taxon>Caryophyllales</taxon>
        <taxon>Chenopodiaceae</taxon>
        <taxon>Chenopodioideae</taxon>
        <taxon>Anserineae</taxon>
        <taxon>Spinacia</taxon>
    </lineage>
</organism>
<dbReference type="InterPro" id="IPR011009">
    <property type="entry name" value="Kinase-like_dom_sf"/>
</dbReference>
<feature type="domain" description="Protein kinase" evidence="6">
    <location>
        <begin position="19"/>
        <end position="278"/>
    </location>
</feature>
<evidence type="ECO:0000313" key="8">
    <source>
        <dbReference type="RefSeq" id="XP_056691312.1"/>
    </source>
</evidence>
<dbReference type="SMART" id="SM00220">
    <property type="entry name" value="S_TKc"/>
    <property type="match status" value="1"/>
</dbReference>
<dbReference type="PROSITE" id="PS00108">
    <property type="entry name" value="PROTEIN_KINASE_ST"/>
    <property type="match status" value="1"/>
</dbReference>
<dbReference type="Proteomes" id="UP000813463">
    <property type="component" value="Chromosome 2"/>
</dbReference>
<sequence>MSSRSVIRVAERDPTGQYVRYDAMLGQGLWKRVYKGFDEVNGMEIAWSVVVLSDRIVNSVPNLWHLIVEANLMKLLDHKNIVKCHHFWIDYSKRNLHMITEIFSSETLLHYIVRHVPVDDTSTKNWCRQILQGLDYLHTRDPPIAHRDVKLLNIFVDGNTGIVKLGDFGFARFIEPGTSLNNCVGSPMYMAPEIFQGNYNHMVDIHAFGICVLWMVTREKPYSEFINNDEFYRKIKEGVKPVLLNNVTDPQIKHFLDRCFAPASTRSPAIDLLNDPFLTQIESSPSQVESSLSQVTRGQVDRLLHVVKEIGHGNKIFRLQGSMKWNVSGVVAMSLSIICNNNKKKKNVEGINFEFPVEVETDRIHQKINQFLMDNIATQLKLSKEDVIVATEIIKQLITEILPQPIKEKPTNEILSEQTGDESGSEAENNGMLSCLGKLLSSVCSNPQI</sequence>
<reference evidence="7" key="1">
    <citation type="journal article" date="2021" name="Nat. Commun.">
        <title>Genomic analyses provide insights into spinach domestication and the genetic basis of agronomic traits.</title>
        <authorList>
            <person name="Cai X."/>
            <person name="Sun X."/>
            <person name="Xu C."/>
            <person name="Sun H."/>
            <person name="Wang X."/>
            <person name="Ge C."/>
            <person name="Zhang Z."/>
            <person name="Wang Q."/>
            <person name="Fei Z."/>
            <person name="Jiao C."/>
            <person name="Wang Q."/>
        </authorList>
    </citation>
    <scope>NUCLEOTIDE SEQUENCE [LARGE SCALE GENOMIC DNA]</scope>
    <source>
        <strain evidence="7">cv. Varoflay</strain>
    </source>
</reference>
<keyword evidence="7" id="KW-1185">Reference proteome</keyword>
<dbReference type="GeneID" id="110779468"/>
<dbReference type="Pfam" id="PF00069">
    <property type="entry name" value="Pkinase"/>
    <property type="match status" value="1"/>
</dbReference>
<dbReference type="RefSeq" id="XP_056691312.1">
    <property type="nucleotide sequence ID" value="XM_056835334.1"/>
</dbReference>
<dbReference type="InterPro" id="IPR008271">
    <property type="entry name" value="Ser/Thr_kinase_AS"/>
</dbReference>
<evidence type="ECO:0000256" key="4">
    <source>
        <dbReference type="ARBA" id="ARBA00047899"/>
    </source>
</evidence>
<dbReference type="InterPro" id="IPR000719">
    <property type="entry name" value="Prot_kinase_dom"/>
</dbReference>
<dbReference type="Gene3D" id="1.10.510.10">
    <property type="entry name" value="Transferase(Phosphotransferase) domain 1"/>
    <property type="match status" value="1"/>
</dbReference>
<evidence type="ECO:0000259" key="6">
    <source>
        <dbReference type="PROSITE" id="PS50011"/>
    </source>
</evidence>
<dbReference type="Gene3D" id="3.30.200.20">
    <property type="entry name" value="Phosphorylase Kinase, domain 1"/>
    <property type="match status" value="1"/>
</dbReference>
<keyword evidence="3" id="KW-0418">Kinase</keyword>
<evidence type="ECO:0000256" key="2">
    <source>
        <dbReference type="ARBA" id="ARBA00022527"/>
    </source>
</evidence>
<accession>A0ABM3R6R4</accession>
<dbReference type="SUPFAM" id="SSF56112">
    <property type="entry name" value="Protein kinase-like (PK-like)"/>
    <property type="match status" value="1"/>
</dbReference>
<evidence type="ECO:0000256" key="5">
    <source>
        <dbReference type="ARBA" id="ARBA00048679"/>
    </source>
</evidence>
<comment type="catalytic activity">
    <reaction evidence="4">
        <text>L-threonyl-[protein] + ATP = O-phospho-L-threonyl-[protein] + ADP + H(+)</text>
        <dbReference type="Rhea" id="RHEA:46608"/>
        <dbReference type="Rhea" id="RHEA-COMP:11060"/>
        <dbReference type="Rhea" id="RHEA-COMP:11605"/>
        <dbReference type="ChEBI" id="CHEBI:15378"/>
        <dbReference type="ChEBI" id="CHEBI:30013"/>
        <dbReference type="ChEBI" id="CHEBI:30616"/>
        <dbReference type="ChEBI" id="CHEBI:61977"/>
        <dbReference type="ChEBI" id="CHEBI:456216"/>
        <dbReference type="EC" id="2.7.11.1"/>
    </reaction>
</comment>
<protein>
    <recommendedName>
        <fullName evidence="1">non-specific serine/threonine protein kinase</fullName>
        <ecNumber evidence="1">2.7.11.1</ecNumber>
    </recommendedName>
</protein>
<evidence type="ECO:0000256" key="3">
    <source>
        <dbReference type="ARBA" id="ARBA00022777"/>
    </source>
</evidence>
<dbReference type="PROSITE" id="PS50011">
    <property type="entry name" value="PROTEIN_KINASE_DOM"/>
    <property type="match status" value="1"/>
</dbReference>
<evidence type="ECO:0000256" key="1">
    <source>
        <dbReference type="ARBA" id="ARBA00012513"/>
    </source>
</evidence>
<keyword evidence="2" id="KW-0723">Serine/threonine-protein kinase</keyword>
<dbReference type="EC" id="2.7.11.1" evidence="1"/>
<comment type="catalytic activity">
    <reaction evidence="5">
        <text>L-seryl-[protein] + ATP = O-phospho-L-seryl-[protein] + ADP + H(+)</text>
        <dbReference type="Rhea" id="RHEA:17989"/>
        <dbReference type="Rhea" id="RHEA-COMP:9863"/>
        <dbReference type="Rhea" id="RHEA-COMP:11604"/>
        <dbReference type="ChEBI" id="CHEBI:15378"/>
        <dbReference type="ChEBI" id="CHEBI:29999"/>
        <dbReference type="ChEBI" id="CHEBI:30616"/>
        <dbReference type="ChEBI" id="CHEBI:83421"/>
        <dbReference type="ChEBI" id="CHEBI:456216"/>
        <dbReference type="EC" id="2.7.11.1"/>
    </reaction>
</comment>
<name>A0ABM3R6R4_SPIOL</name>
<reference evidence="8" key="2">
    <citation type="submission" date="2025-08" db="UniProtKB">
        <authorList>
            <consortium name="RefSeq"/>
        </authorList>
    </citation>
    <scope>IDENTIFICATION</scope>
    <source>
        <tissue evidence="8">Leaf</tissue>
    </source>
</reference>
<dbReference type="PANTHER" id="PTHR13902">
    <property type="entry name" value="SERINE/THREONINE-PROTEIN KINASE WNK WITH NO LYSINE -RELATED"/>
    <property type="match status" value="1"/>
</dbReference>
<proteinExistence type="predicted"/>
<dbReference type="InterPro" id="IPR050588">
    <property type="entry name" value="WNK_Ser-Thr_kinase"/>
</dbReference>
<evidence type="ECO:0000313" key="7">
    <source>
        <dbReference type="Proteomes" id="UP000813463"/>
    </source>
</evidence>
<keyword evidence="3" id="KW-0808">Transferase</keyword>
<gene>
    <name evidence="8" type="primary">LOC110779468</name>
</gene>